<proteinExistence type="predicted"/>
<accession>A0A6G9QPY2</accession>
<dbReference type="InterPro" id="IPR001387">
    <property type="entry name" value="Cro/C1-type_HTH"/>
</dbReference>
<dbReference type="SUPFAM" id="SSF47413">
    <property type="entry name" value="lambda repressor-like DNA-binding domains"/>
    <property type="match status" value="1"/>
</dbReference>
<dbReference type="KEGG" id="saes:HBH39_19445"/>
<organism evidence="1 2">
    <name type="scientific">Shewanella aestuarii</name>
    <dbReference type="NCBI Taxonomy" id="1028752"/>
    <lineage>
        <taxon>Bacteria</taxon>
        <taxon>Pseudomonadati</taxon>
        <taxon>Pseudomonadota</taxon>
        <taxon>Gammaproteobacteria</taxon>
        <taxon>Alteromonadales</taxon>
        <taxon>Shewanellaceae</taxon>
        <taxon>Shewanella</taxon>
    </lineage>
</organism>
<dbReference type="AlphaFoldDB" id="A0A6G9QPY2"/>
<dbReference type="EMBL" id="CP050315">
    <property type="protein sequence ID" value="QIR16650.1"/>
    <property type="molecule type" value="Genomic_DNA"/>
</dbReference>
<sequence length="96" mass="11057">MSNQCSPSNGNPPSSPTCRALSEMGEDINIYHYEILKQFLLHRNAIAGFNSKLRELGITQKTFCQRVGITEQAVSKWKRTQIPKWVWYALRGMQKK</sequence>
<reference evidence="1 2" key="1">
    <citation type="submission" date="2020-03" db="EMBL/GenBank/DDBJ databases">
        <title>Complete genome sequence of Shewanella sp.</title>
        <authorList>
            <person name="Kim Y.-S."/>
            <person name="Kim S.-J."/>
            <person name="Jung H.-K."/>
            <person name="Kim K.-H."/>
        </authorList>
    </citation>
    <scope>NUCLEOTIDE SEQUENCE [LARGE SCALE GENOMIC DNA]</scope>
    <source>
        <strain evidence="1 2">PN3F2</strain>
        <plasmid evidence="1 2">pPN3F2_2</plasmid>
    </source>
</reference>
<keyword evidence="1" id="KW-0614">Plasmid</keyword>
<dbReference type="Gene3D" id="1.10.260.40">
    <property type="entry name" value="lambda repressor-like DNA-binding domains"/>
    <property type="match status" value="1"/>
</dbReference>
<dbReference type="InterPro" id="IPR010982">
    <property type="entry name" value="Lambda_DNA-bd_dom_sf"/>
</dbReference>
<gene>
    <name evidence="1" type="ORF">HBH39_19445</name>
</gene>
<evidence type="ECO:0000313" key="1">
    <source>
        <dbReference type="EMBL" id="QIR16650.1"/>
    </source>
</evidence>
<dbReference type="CDD" id="cd00093">
    <property type="entry name" value="HTH_XRE"/>
    <property type="match status" value="1"/>
</dbReference>
<evidence type="ECO:0000313" key="2">
    <source>
        <dbReference type="Proteomes" id="UP000502608"/>
    </source>
</evidence>
<dbReference type="Proteomes" id="UP000502608">
    <property type="component" value="Plasmid pPN3F2_2"/>
</dbReference>
<dbReference type="RefSeq" id="WP_167680478.1">
    <property type="nucleotide sequence ID" value="NZ_CP050315.1"/>
</dbReference>
<geneLocation type="plasmid" evidence="1 2">
    <name>pPN3F2_2</name>
</geneLocation>
<name>A0A6G9QPY2_9GAMM</name>
<protein>
    <submittedName>
        <fullName evidence="1">Helix-turn-helix transcriptional regulator</fullName>
    </submittedName>
</protein>
<dbReference type="GO" id="GO:0003677">
    <property type="term" value="F:DNA binding"/>
    <property type="evidence" value="ECO:0007669"/>
    <property type="project" value="InterPro"/>
</dbReference>
<keyword evidence="2" id="KW-1185">Reference proteome</keyword>